<protein>
    <submittedName>
        <fullName evidence="3">LTA synthase family protein</fullName>
    </submittedName>
</protein>
<evidence type="ECO:0000313" key="3">
    <source>
        <dbReference type="EMBL" id="MBV4491157.1"/>
    </source>
</evidence>
<dbReference type="InterPro" id="IPR000917">
    <property type="entry name" value="Sulfatase_N"/>
</dbReference>
<sequence>MPNSTRPALALPASAAAKADKPLKLFVLSFLALYLLLVLAVPLALTSFEDDATGLEGYLRLYATTHALILSAYLALLALLGKFAPRALLEVLCVLGLWLLIVAGVYSFLLPLDAGMIDNFRFSEPRAMNFSSQRALLDVVVAGAALWAAWLLVRRFAEQVGKALTLFVLICAAYALFSGVTLASKIAAIPLPANDGKQTISYSRTEKNIVVLMIDGSMAGYMPRLLAHDPAAAERLSGFTWYSNVVSTGNRTFNALPAVFGGFDYTAANINKHPGNSLEEKVNQAYMLYPDNFAAKGYGVRYVDPFWYGFARRGDCNKFVAQGAGDCIHVIDTVGRQQTNAHMSTKHSEYLWGVLKQYLAISLYKAAPNSLKGQVYDGGDWQGASLSWWKREDKFLENYFSLLALPGLSDTNAPGPTFTFMANNITRAVLKLDQSCVPNKQLATSAQELEQLRSQDTVEIYDTFYCAMNGVTRYLDWFKQQGIYDNTMFVLVSDHGWPSRNPLLKDVGDAERQELYSQFQNLLLIKPFAATGAPRESREFISNANVPGIVCEVIGGCVDRATGKHISNQPLTEPVQLYETPWQPQGQNADSYKILSTYQVKDDVSVPGNWSKLQ</sequence>
<dbReference type="RefSeq" id="WP_186677005.1">
    <property type="nucleotide sequence ID" value="NZ_JABWRZ020000001.1"/>
</dbReference>
<dbReference type="InterPro" id="IPR017850">
    <property type="entry name" value="Alkaline_phosphatase_core_sf"/>
</dbReference>
<accession>A0ABS6QAG3</accession>
<evidence type="ECO:0000259" key="2">
    <source>
        <dbReference type="Pfam" id="PF00884"/>
    </source>
</evidence>
<dbReference type="EMBL" id="JABWRZ020000001">
    <property type="protein sequence ID" value="MBV4491157.1"/>
    <property type="molecule type" value="Genomic_DNA"/>
</dbReference>
<dbReference type="Pfam" id="PF00884">
    <property type="entry name" value="Sulfatase"/>
    <property type="match status" value="1"/>
</dbReference>
<feature type="domain" description="Sulfatase N-terminal" evidence="2">
    <location>
        <begin position="207"/>
        <end position="500"/>
    </location>
</feature>
<dbReference type="Gene3D" id="3.40.720.10">
    <property type="entry name" value="Alkaline Phosphatase, subunit A"/>
    <property type="match status" value="1"/>
</dbReference>
<feature type="transmembrane region" description="Helical" evidence="1">
    <location>
        <begin position="165"/>
        <end position="184"/>
    </location>
</feature>
<name>A0ABS6QAG3_9PSED</name>
<reference evidence="3 4" key="1">
    <citation type="journal article" date="2020" name="Microorganisms">
        <title>Reliable Identification of Environmental Pseudomonas Isolates Using the rpoD Gene.</title>
        <authorList>
            <consortium name="The Broad Institute Genome Sequencing Platform"/>
            <person name="Girard L."/>
            <person name="Lood C."/>
            <person name="Rokni-Zadeh H."/>
            <person name="van Noort V."/>
            <person name="Lavigne R."/>
            <person name="De Mot R."/>
        </authorList>
    </citation>
    <scope>NUCLEOTIDE SEQUENCE [LARGE SCALE GENOMIC DNA]</scope>
    <source>
        <strain evidence="3 4">RD9SR1</strain>
    </source>
</reference>
<gene>
    <name evidence="3" type="ORF">HU760_011190</name>
</gene>
<keyword evidence="4" id="KW-1185">Reference proteome</keyword>
<keyword evidence="1" id="KW-0472">Membrane</keyword>
<feature type="transmembrane region" description="Helical" evidence="1">
    <location>
        <begin position="25"/>
        <end position="45"/>
    </location>
</feature>
<dbReference type="SUPFAM" id="SSF53649">
    <property type="entry name" value="Alkaline phosphatase-like"/>
    <property type="match status" value="1"/>
</dbReference>
<dbReference type="Proteomes" id="UP000609530">
    <property type="component" value="Unassembled WGS sequence"/>
</dbReference>
<proteinExistence type="predicted"/>
<keyword evidence="1" id="KW-1133">Transmembrane helix</keyword>
<evidence type="ECO:0000256" key="1">
    <source>
        <dbReference type="SAM" id="Phobius"/>
    </source>
</evidence>
<feature type="transmembrane region" description="Helical" evidence="1">
    <location>
        <begin position="57"/>
        <end position="80"/>
    </location>
</feature>
<feature type="transmembrane region" description="Helical" evidence="1">
    <location>
        <begin position="87"/>
        <end position="109"/>
    </location>
</feature>
<comment type="caution">
    <text evidence="3">The sequence shown here is derived from an EMBL/GenBank/DDBJ whole genome shotgun (WGS) entry which is preliminary data.</text>
</comment>
<feature type="transmembrane region" description="Helical" evidence="1">
    <location>
        <begin position="135"/>
        <end position="153"/>
    </location>
</feature>
<organism evidence="3 4">
    <name type="scientific">Pseudomonas oryzicola</name>
    <dbReference type="NCBI Taxonomy" id="485876"/>
    <lineage>
        <taxon>Bacteria</taxon>
        <taxon>Pseudomonadati</taxon>
        <taxon>Pseudomonadota</taxon>
        <taxon>Gammaproteobacteria</taxon>
        <taxon>Pseudomonadales</taxon>
        <taxon>Pseudomonadaceae</taxon>
        <taxon>Pseudomonas</taxon>
    </lineage>
</organism>
<evidence type="ECO:0000313" key="4">
    <source>
        <dbReference type="Proteomes" id="UP000609530"/>
    </source>
</evidence>
<keyword evidence="1" id="KW-0812">Transmembrane</keyword>